<protein>
    <submittedName>
        <fullName evidence="1">Uncharacterized protein</fullName>
    </submittedName>
</protein>
<dbReference type="AlphaFoldDB" id="A0A8J5RMZ6"/>
<gene>
    <name evidence="1" type="ORF">GUJ93_ZPchr0001g31609</name>
</gene>
<dbReference type="EMBL" id="JAAALK010000288">
    <property type="protein sequence ID" value="KAG8052783.1"/>
    <property type="molecule type" value="Genomic_DNA"/>
</dbReference>
<reference evidence="1" key="1">
    <citation type="journal article" date="2021" name="bioRxiv">
        <title>Whole Genome Assembly and Annotation of Northern Wild Rice, Zizania palustris L., Supports a Whole Genome Duplication in the Zizania Genus.</title>
        <authorList>
            <person name="Haas M."/>
            <person name="Kono T."/>
            <person name="Macchietto M."/>
            <person name="Millas R."/>
            <person name="McGilp L."/>
            <person name="Shao M."/>
            <person name="Duquette J."/>
            <person name="Hirsch C.N."/>
            <person name="Kimball J."/>
        </authorList>
    </citation>
    <scope>NUCLEOTIDE SEQUENCE</scope>
    <source>
        <tissue evidence="1">Fresh leaf tissue</tissue>
    </source>
</reference>
<name>A0A8J5RMZ6_ZIZPA</name>
<comment type="caution">
    <text evidence="1">The sequence shown here is derived from an EMBL/GenBank/DDBJ whole genome shotgun (WGS) entry which is preliminary data.</text>
</comment>
<sequence length="114" mass="13120">MGPAHVAGPMAPGIDMFEHDRCPHPLVWIYFFTHTIYFLEGKKRIIISKWLVDSRSCSFFCLIEYPKLCNCIVSYWMIQRVLSRKHGVPYFGFTLCTVMTNECIISLTGCSICS</sequence>
<proteinExistence type="predicted"/>
<evidence type="ECO:0000313" key="1">
    <source>
        <dbReference type="EMBL" id="KAG8052783.1"/>
    </source>
</evidence>
<accession>A0A8J5RMZ6</accession>
<dbReference type="Proteomes" id="UP000729402">
    <property type="component" value="Unassembled WGS sequence"/>
</dbReference>
<organism evidence="1 2">
    <name type="scientific">Zizania palustris</name>
    <name type="common">Northern wild rice</name>
    <dbReference type="NCBI Taxonomy" id="103762"/>
    <lineage>
        <taxon>Eukaryota</taxon>
        <taxon>Viridiplantae</taxon>
        <taxon>Streptophyta</taxon>
        <taxon>Embryophyta</taxon>
        <taxon>Tracheophyta</taxon>
        <taxon>Spermatophyta</taxon>
        <taxon>Magnoliopsida</taxon>
        <taxon>Liliopsida</taxon>
        <taxon>Poales</taxon>
        <taxon>Poaceae</taxon>
        <taxon>BOP clade</taxon>
        <taxon>Oryzoideae</taxon>
        <taxon>Oryzeae</taxon>
        <taxon>Zizaniinae</taxon>
        <taxon>Zizania</taxon>
    </lineage>
</organism>
<evidence type="ECO:0000313" key="2">
    <source>
        <dbReference type="Proteomes" id="UP000729402"/>
    </source>
</evidence>
<reference evidence="1" key="2">
    <citation type="submission" date="2021-02" db="EMBL/GenBank/DDBJ databases">
        <authorList>
            <person name="Kimball J.A."/>
            <person name="Haas M.W."/>
            <person name="Macchietto M."/>
            <person name="Kono T."/>
            <person name="Duquette J."/>
            <person name="Shao M."/>
        </authorList>
    </citation>
    <scope>NUCLEOTIDE SEQUENCE</scope>
    <source>
        <tissue evidence="1">Fresh leaf tissue</tissue>
    </source>
</reference>
<keyword evidence="2" id="KW-1185">Reference proteome</keyword>